<proteinExistence type="predicted"/>
<comment type="caution">
    <text evidence="1">The sequence shown here is derived from an EMBL/GenBank/DDBJ whole genome shotgun (WGS) entry which is preliminary data.</text>
</comment>
<reference evidence="1" key="2">
    <citation type="journal article" date="2021" name="Microbiome">
        <title>Successional dynamics and alternative stable states in a saline activated sludge microbial community over 9 years.</title>
        <authorList>
            <person name="Wang Y."/>
            <person name="Ye J."/>
            <person name="Ju F."/>
            <person name="Liu L."/>
            <person name="Boyd J.A."/>
            <person name="Deng Y."/>
            <person name="Parks D.H."/>
            <person name="Jiang X."/>
            <person name="Yin X."/>
            <person name="Woodcroft B.J."/>
            <person name="Tyson G.W."/>
            <person name="Hugenholtz P."/>
            <person name="Polz M.F."/>
            <person name="Zhang T."/>
        </authorList>
    </citation>
    <scope>NUCLEOTIDE SEQUENCE</scope>
    <source>
        <strain evidence="1">HKST-UBA10</strain>
    </source>
</reference>
<dbReference type="Proteomes" id="UP000782843">
    <property type="component" value="Unassembled WGS sequence"/>
</dbReference>
<dbReference type="EMBL" id="JAGQLG010000006">
    <property type="protein sequence ID" value="MCA9381811.1"/>
    <property type="molecule type" value="Genomic_DNA"/>
</dbReference>
<protein>
    <submittedName>
        <fullName evidence="1">Uncharacterized protein</fullName>
    </submittedName>
</protein>
<accession>A0A955L320</accession>
<evidence type="ECO:0000313" key="2">
    <source>
        <dbReference type="Proteomes" id="UP000782843"/>
    </source>
</evidence>
<dbReference type="AlphaFoldDB" id="A0A955L320"/>
<evidence type="ECO:0000313" key="1">
    <source>
        <dbReference type="EMBL" id="MCA9381811.1"/>
    </source>
</evidence>
<reference evidence="1" key="1">
    <citation type="submission" date="2020-04" db="EMBL/GenBank/DDBJ databases">
        <authorList>
            <person name="Zhang T."/>
        </authorList>
    </citation>
    <scope>NUCLEOTIDE SEQUENCE</scope>
    <source>
        <strain evidence="1">HKST-UBA10</strain>
    </source>
</reference>
<feature type="non-terminal residue" evidence="1">
    <location>
        <position position="192"/>
    </location>
</feature>
<gene>
    <name evidence="1" type="ORF">KC660_00190</name>
</gene>
<organism evidence="1 2">
    <name type="scientific">Candidatus Dojkabacteria bacterium</name>
    <dbReference type="NCBI Taxonomy" id="2099670"/>
    <lineage>
        <taxon>Bacteria</taxon>
        <taxon>Candidatus Dojkabacteria</taxon>
    </lineage>
</organism>
<sequence length="192" mass="21120">MNIRYTAPKTNSFSKWFNIISFEINGSTAYGVVSLSGGDNFDANRAGGMLIEQIQNSLIESGNDKDNLSLLKKALKEAKQGLLRITENSTDIDVNLIDVYIVITLIDSDVAYFAKFDGGGVYIMRDGEIIDITAHLHDPSGINQIFLGSGLINEGDKILLSTKHFEEGTADAEFKNAEFEQEVNDYVLLMLG</sequence>
<name>A0A955L320_9BACT</name>